<dbReference type="SUPFAM" id="SSF56436">
    <property type="entry name" value="C-type lectin-like"/>
    <property type="match status" value="1"/>
</dbReference>
<reference evidence="3" key="1">
    <citation type="submission" date="2019-08" db="EMBL/GenBank/DDBJ databases">
        <title>Three high-quality genomes provides insights into domestication of ducks.</title>
        <authorList>
            <person name="Hou Z.C."/>
            <person name="Zhu F."/>
            <person name="Yin Z.T."/>
            <person name="Zhang F."/>
        </authorList>
    </citation>
    <scope>NUCLEOTIDE SEQUENCE [LARGE SCALE GENOMIC DNA]</scope>
</reference>
<feature type="domain" description="C-type lectin" evidence="2">
    <location>
        <begin position="37"/>
        <end position="144"/>
    </location>
</feature>
<name>A0A8B9T6X5_ANAPL</name>
<dbReference type="InterPro" id="IPR001304">
    <property type="entry name" value="C-type_lectin-like"/>
</dbReference>
<dbReference type="SMART" id="SM00034">
    <property type="entry name" value="CLECT"/>
    <property type="match status" value="1"/>
</dbReference>
<dbReference type="InterPro" id="IPR016186">
    <property type="entry name" value="C-type_lectin-like/link_sf"/>
</dbReference>
<evidence type="ECO:0000256" key="1">
    <source>
        <dbReference type="SAM" id="SignalP"/>
    </source>
</evidence>
<proteinExistence type="predicted"/>
<dbReference type="Pfam" id="PF00059">
    <property type="entry name" value="Lectin_C"/>
    <property type="match status" value="1"/>
</dbReference>
<evidence type="ECO:0000259" key="2">
    <source>
        <dbReference type="PROSITE" id="PS50041"/>
    </source>
</evidence>
<protein>
    <recommendedName>
        <fullName evidence="2">C-type lectin domain-containing protein</fullName>
    </recommendedName>
</protein>
<dbReference type="PANTHER" id="PTHR22803">
    <property type="entry name" value="MANNOSE, PHOSPHOLIPASE, LECTIN RECEPTOR RELATED"/>
    <property type="match status" value="1"/>
</dbReference>
<evidence type="ECO:0000313" key="4">
    <source>
        <dbReference type="Proteomes" id="UP000694400"/>
    </source>
</evidence>
<reference evidence="3" key="2">
    <citation type="submission" date="2025-08" db="UniProtKB">
        <authorList>
            <consortium name="Ensembl"/>
        </authorList>
    </citation>
    <scope>IDENTIFICATION</scope>
</reference>
<organism evidence="3 4">
    <name type="scientific">Anas platyrhynchos</name>
    <name type="common">Mallard</name>
    <name type="synonym">Anas boschas</name>
    <dbReference type="NCBI Taxonomy" id="8839"/>
    <lineage>
        <taxon>Eukaryota</taxon>
        <taxon>Metazoa</taxon>
        <taxon>Chordata</taxon>
        <taxon>Craniata</taxon>
        <taxon>Vertebrata</taxon>
        <taxon>Euteleostomi</taxon>
        <taxon>Archelosauria</taxon>
        <taxon>Archosauria</taxon>
        <taxon>Dinosauria</taxon>
        <taxon>Saurischia</taxon>
        <taxon>Theropoda</taxon>
        <taxon>Coelurosauria</taxon>
        <taxon>Aves</taxon>
        <taxon>Neognathae</taxon>
        <taxon>Galloanserae</taxon>
        <taxon>Anseriformes</taxon>
        <taxon>Anatidae</taxon>
        <taxon>Anatinae</taxon>
        <taxon>Anas</taxon>
    </lineage>
</organism>
<dbReference type="InterPro" id="IPR050111">
    <property type="entry name" value="C-type_lectin/snaclec_domain"/>
</dbReference>
<keyword evidence="1" id="KW-0732">Signal</keyword>
<dbReference type="Gene3D" id="3.10.100.10">
    <property type="entry name" value="Mannose-Binding Protein A, subunit A"/>
    <property type="match status" value="1"/>
</dbReference>
<dbReference type="InterPro" id="IPR016187">
    <property type="entry name" value="CTDL_fold"/>
</dbReference>
<sequence length="262" mass="27917">MAPTWTPGLWLLGCLLLVPALWGECPLSDCSPGWVPVSGGCLGFFPWELSWSRAEAFCRRFGSSTHLASVHSEEELQAVADLLFSRSGDASEEELDEEVWIGLHRPLRSRSWQWSDGTAVAYNSWHRASFTRRRACAALQDATGEPGTGAPTPAAPAPVALAEPRGLVAMAGAAHGWLVRAHTHTDTRAHSCCAHTRPHLAPAALGCAGSCRTWPCACRGAVPAAGGVGCAGGSRRLSLPDFTTWEAEACSDRKPFICKSLS</sequence>
<accession>A0A8B9T6X5</accession>
<feature type="signal peptide" evidence="1">
    <location>
        <begin position="1"/>
        <end position="23"/>
    </location>
</feature>
<feature type="chain" id="PRO_5034467794" description="C-type lectin domain-containing protein" evidence="1">
    <location>
        <begin position="24"/>
        <end position="262"/>
    </location>
</feature>
<evidence type="ECO:0000313" key="3">
    <source>
        <dbReference type="Ensembl" id="ENSAPLP00020016835.1"/>
    </source>
</evidence>
<dbReference type="AlphaFoldDB" id="A0A8B9T6X5"/>
<dbReference type="PROSITE" id="PS50041">
    <property type="entry name" value="C_TYPE_LECTIN_2"/>
    <property type="match status" value="1"/>
</dbReference>
<dbReference type="Proteomes" id="UP000694400">
    <property type="component" value="Chromosome 1"/>
</dbReference>
<reference evidence="3" key="3">
    <citation type="submission" date="2025-09" db="UniProtKB">
        <authorList>
            <consortium name="Ensembl"/>
        </authorList>
    </citation>
    <scope>IDENTIFICATION</scope>
</reference>
<dbReference type="Ensembl" id="ENSAPLT00020018184.1">
    <property type="protein sequence ID" value="ENSAPLP00020016835.1"/>
    <property type="gene ID" value="ENSAPLG00020012077.1"/>
</dbReference>